<dbReference type="EMBL" id="SLVX01000004">
    <property type="protein sequence ID" value="TCN46630.1"/>
    <property type="molecule type" value="Genomic_DNA"/>
</dbReference>
<proteinExistence type="predicted"/>
<evidence type="ECO:0000256" key="1">
    <source>
        <dbReference type="SAM" id="MobiDB-lite"/>
    </source>
</evidence>
<dbReference type="Proteomes" id="UP000295351">
    <property type="component" value="Unassembled WGS sequence"/>
</dbReference>
<keyword evidence="3" id="KW-1185">Reference proteome</keyword>
<dbReference type="InterPro" id="IPR021327">
    <property type="entry name" value="DUF2934"/>
</dbReference>
<evidence type="ECO:0000313" key="3">
    <source>
        <dbReference type="Proteomes" id="UP000295351"/>
    </source>
</evidence>
<gene>
    <name evidence="2" type="ORF">EV665_104308</name>
</gene>
<accession>A0A4V2RJ32</accession>
<dbReference type="Pfam" id="PF11154">
    <property type="entry name" value="DUF2934"/>
    <property type="match status" value="1"/>
</dbReference>
<feature type="region of interest" description="Disordered" evidence="1">
    <location>
        <begin position="73"/>
        <end position="119"/>
    </location>
</feature>
<organism evidence="2 3">
    <name type="scientific">Shinella granuli</name>
    <dbReference type="NCBI Taxonomy" id="323621"/>
    <lineage>
        <taxon>Bacteria</taxon>
        <taxon>Pseudomonadati</taxon>
        <taxon>Pseudomonadota</taxon>
        <taxon>Alphaproteobacteria</taxon>
        <taxon>Hyphomicrobiales</taxon>
        <taxon>Rhizobiaceae</taxon>
        <taxon>Shinella</taxon>
    </lineage>
</organism>
<protein>
    <submittedName>
        <fullName evidence="2">DUF2934 family protein</fullName>
    </submittedName>
</protein>
<name>A0A4V2RJ32_SHIGR</name>
<dbReference type="AlphaFoldDB" id="A0A4V2RJ32"/>
<dbReference type="RefSeq" id="WP_133033950.1">
    <property type="nucleotide sequence ID" value="NZ_BAABEI010000012.1"/>
</dbReference>
<evidence type="ECO:0000313" key="2">
    <source>
        <dbReference type="EMBL" id="TCN46630.1"/>
    </source>
</evidence>
<reference evidence="2 3" key="1">
    <citation type="submission" date="2019-03" db="EMBL/GenBank/DDBJ databases">
        <title>Genomic Encyclopedia of Type Strains, Phase IV (KMG-IV): sequencing the most valuable type-strain genomes for metagenomic binning, comparative biology and taxonomic classification.</title>
        <authorList>
            <person name="Goeker M."/>
        </authorList>
    </citation>
    <scope>NUCLEOTIDE SEQUENCE [LARGE SCALE GENOMIC DNA]</scope>
    <source>
        <strain evidence="2 3">DSM 18401</strain>
    </source>
</reference>
<sequence>MDDQNERIRQRAHEIWEEEGRPEGREYSHWLRARADVHEEDGEVSFLARSGLILRPDMQPGEKMERASKADIARNALPPGTVPENPTAENPDRIARLKPARPTKPLDARDLDTQLDRPF</sequence>
<feature type="compositionally biased region" description="Basic and acidic residues" evidence="1">
    <location>
        <begin position="104"/>
        <end position="119"/>
    </location>
</feature>
<comment type="caution">
    <text evidence="2">The sequence shown here is derived from an EMBL/GenBank/DDBJ whole genome shotgun (WGS) entry which is preliminary data.</text>
</comment>